<evidence type="ECO:0000256" key="1">
    <source>
        <dbReference type="SAM" id="MobiDB-lite"/>
    </source>
</evidence>
<feature type="compositionally biased region" description="Polar residues" evidence="1">
    <location>
        <begin position="15"/>
        <end position="25"/>
    </location>
</feature>
<name>A0ABQ9DTH8_9PASS</name>
<reference evidence="2" key="1">
    <citation type="submission" date="2019-10" db="EMBL/GenBank/DDBJ databases">
        <authorList>
            <person name="Soares A.E.R."/>
            <person name="Aleixo A."/>
            <person name="Schneider P."/>
            <person name="Miyaki C.Y."/>
            <person name="Schneider M.P."/>
            <person name="Mello C."/>
            <person name="Vasconcelos A.T.R."/>
        </authorList>
    </citation>
    <scope>NUCLEOTIDE SEQUENCE</scope>
    <source>
        <tissue evidence="2">Muscle</tissue>
    </source>
</reference>
<organism evidence="2 3">
    <name type="scientific">Willisornis vidua</name>
    <name type="common">Xingu scale-backed antbird</name>
    <dbReference type="NCBI Taxonomy" id="1566151"/>
    <lineage>
        <taxon>Eukaryota</taxon>
        <taxon>Metazoa</taxon>
        <taxon>Chordata</taxon>
        <taxon>Craniata</taxon>
        <taxon>Vertebrata</taxon>
        <taxon>Euteleostomi</taxon>
        <taxon>Archelosauria</taxon>
        <taxon>Archosauria</taxon>
        <taxon>Dinosauria</taxon>
        <taxon>Saurischia</taxon>
        <taxon>Theropoda</taxon>
        <taxon>Coelurosauria</taxon>
        <taxon>Aves</taxon>
        <taxon>Neognathae</taxon>
        <taxon>Neoaves</taxon>
        <taxon>Telluraves</taxon>
        <taxon>Australaves</taxon>
        <taxon>Passeriformes</taxon>
        <taxon>Thamnophilidae</taxon>
        <taxon>Willisornis</taxon>
    </lineage>
</organism>
<sequence length="149" mass="16521">MERELGVLVDGKLDMSQQCPGSQEGQPCPGGHQAQHRQLGEGGDCPALLCTGAASPRALGSVLGLHNIKIIMRSQSVQKRTMKMVKHLERKPFEEHLGAPWSVQPGEEETKGKPHCNDNFLMRRREWVDTDLFSEVTSDRTRGTGLKMC</sequence>
<proteinExistence type="predicted"/>
<evidence type="ECO:0000313" key="2">
    <source>
        <dbReference type="EMBL" id="KAJ7425592.1"/>
    </source>
</evidence>
<dbReference type="EMBL" id="WHWB01032471">
    <property type="protein sequence ID" value="KAJ7425592.1"/>
    <property type="molecule type" value="Genomic_DNA"/>
</dbReference>
<accession>A0ABQ9DTH8</accession>
<feature type="region of interest" description="Disordered" evidence="1">
    <location>
        <begin position="15"/>
        <end position="39"/>
    </location>
</feature>
<dbReference type="Proteomes" id="UP001145742">
    <property type="component" value="Unassembled WGS sequence"/>
</dbReference>
<gene>
    <name evidence="2" type="ORF">WISP_22891</name>
</gene>
<keyword evidence="3" id="KW-1185">Reference proteome</keyword>
<protein>
    <submittedName>
        <fullName evidence="2">Uncharacterized protein</fullName>
    </submittedName>
</protein>
<comment type="caution">
    <text evidence="2">The sequence shown here is derived from an EMBL/GenBank/DDBJ whole genome shotgun (WGS) entry which is preliminary data.</text>
</comment>
<evidence type="ECO:0000313" key="3">
    <source>
        <dbReference type="Proteomes" id="UP001145742"/>
    </source>
</evidence>